<accession>A0A699YLE7</accession>
<organism evidence="5 6">
    <name type="scientific">Haematococcus lacustris</name>
    <name type="common">Green alga</name>
    <name type="synonym">Haematococcus pluvialis</name>
    <dbReference type="NCBI Taxonomy" id="44745"/>
    <lineage>
        <taxon>Eukaryota</taxon>
        <taxon>Viridiplantae</taxon>
        <taxon>Chlorophyta</taxon>
        <taxon>core chlorophytes</taxon>
        <taxon>Chlorophyceae</taxon>
        <taxon>CS clade</taxon>
        <taxon>Chlamydomonadales</taxon>
        <taxon>Haematococcaceae</taxon>
        <taxon>Haematococcus</taxon>
    </lineage>
</organism>
<keyword evidence="3" id="KW-1133">Transmembrane helix</keyword>
<dbReference type="AlphaFoldDB" id="A0A699YLE7"/>
<feature type="domain" description="PLAT" evidence="4">
    <location>
        <begin position="498"/>
        <end position="628"/>
    </location>
</feature>
<feature type="domain" description="PLAT" evidence="4">
    <location>
        <begin position="130"/>
        <end position="256"/>
    </location>
</feature>
<dbReference type="PANTHER" id="PTHR45901">
    <property type="entry name" value="PROTEIN CBG12474"/>
    <property type="match status" value="1"/>
</dbReference>
<evidence type="ECO:0000313" key="6">
    <source>
        <dbReference type="Proteomes" id="UP000485058"/>
    </source>
</evidence>
<evidence type="ECO:0000256" key="2">
    <source>
        <dbReference type="SAM" id="MobiDB-lite"/>
    </source>
</evidence>
<sequence length="884" mass="94272">MVAYKAVVYTALGSAAVSGSLFITLTSSLYGSSQEVQLVNDSGDGSNANITPFMPGQHQEFLFRASDIHCLSSLGLRLATAAGGTAGWAVDKVQLQVVDTTRSLTFAKVETLEVTAEGVVMTLGREVSLTEYQVTVKVTDTLDYADCPEPAVGFTGKVSIKLLGVDAVSEAVQLVKEDMKGAFAPCAVTTFNITAADVGAYNKMEVSISDGGNNYNWWRPERIDVVRVKTGEAASYRWGCWMLASSSPYTLSKQEYSSYRVVVHATPNSMMPPGDHPAYDGRLLIKLVGYNGSSEELEPVVEGGGALLPGGRATVASFKCPEGGINNVVVKSVGGQAPLHLRAVEVINESAGGSSTYFPLRSWLGSPTPDEGVTLGSASLTTLQVAVHTGLGSLPLPAGARAYLTLVSRDGTEGEELELLPPEEGFPSDSIVPVTLTTFGSMTNIASGRMRTVGGGLPWALTRLDVKDESCGLQAVLQNPANLVKCPGFVELLQLPKVEYVVSVTTSDKRGADTDGFLQLRLLGDKGESDMLPLTAQLQETDSARWASSMRRGATDRYVVTCTDVGQPRAVVLQLAALPDSTVHSGWAVDQVYVDYTVTLVLYSVYESDLMMWLVDDDSTRSHCIMLQHANAKEAMSLTVASPKGNSIGQATKGHLLELKLPESSYYSMYLYAAQVTNKATRKGMLFKYDGSLYNWNSAITIAPAPKAVWYTVTTHTNSQADAGFDGDVYITLRGSNGEFSGEAKLEGGYMPFAPGSTSTFSFYEVDVGPLANLVVRCDPTGTAKRWDLGCIDVVNSQTSAQASFEHRGYVPAGDEGTMLERRVLAVKYRITTTTGSTVGAGTDGQVYITLSGDKGSTEEIRLPSTPEGNFKGQATKGHLQGAL</sequence>
<dbReference type="Gene3D" id="2.60.60.20">
    <property type="entry name" value="PLAT/LH2 domain"/>
    <property type="match status" value="4"/>
</dbReference>
<keyword evidence="3" id="KW-0812">Transmembrane</keyword>
<comment type="caution">
    <text evidence="1">Lacks conserved residue(s) required for the propagation of feature annotation.</text>
</comment>
<feature type="region of interest" description="Disordered" evidence="2">
    <location>
        <begin position="857"/>
        <end position="884"/>
    </location>
</feature>
<evidence type="ECO:0000259" key="4">
    <source>
        <dbReference type="PROSITE" id="PS50095"/>
    </source>
</evidence>
<dbReference type="InterPro" id="IPR052970">
    <property type="entry name" value="Inner_ear_hair_cell_LOXHD"/>
</dbReference>
<dbReference type="PROSITE" id="PS50095">
    <property type="entry name" value="PLAT"/>
    <property type="match status" value="4"/>
</dbReference>
<evidence type="ECO:0000313" key="5">
    <source>
        <dbReference type="EMBL" id="GFH08768.1"/>
    </source>
</evidence>
<feature type="domain" description="PLAT" evidence="4">
    <location>
        <begin position="709"/>
        <end position="825"/>
    </location>
</feature>
<feature type="transmembrane region" description="Helical" evidence="3">
    <location>
        <begin position="7"/>
        <end position="30"/>
    </location>
</feature>
<keyword evidence="3" id="KW-0472">Membrane</keyword>
<proteinExistence type="predicted"/>
<keyword evidence="6" id="KW-1185">Reference proteome</keyword>
<evidence type="ECO:0000256" key="1">
    <source>
        <dbReference type="PROSITE-ProRule" id="PRU00152"/>
    </source>
</evidence>
<name>A0A699YLE7_HAELA</name>
<dbReference type="Proteomes" id="UP000485058">
    <property type="component" value="Unassembled WGS sequence"/>
</dbReference>
<reference evidence="5 6" key="1">
    <citation type="submission" date="2020-02" db="EMBL/GenBank/DDBJ databases">
        <title>Draft genome sequence of Haematococcus lacustris strain NIES-144.</title>
        <authorList>
            <person name="Morimoto D."/>
            <person name="Nakagawa S."/>
            <person name="Yoshida T."/>
            <person name="Sawayama S."/>
        </authorList>
    </citation>
    <scope>NUCLEOTIDE SEQUENCE [LARGE SCALE GENOMIC DNA]</scope>
    <source>
        <strain evidence="5 6">NIES-144</strain>
    </source>
</reference>
<dbReference type="PANTHER" id="PTHR45901:SF4">
    <property type="entry name" value="PLAT DOMAIN-CONTAINING PROTEIN"/>
    <property type="match status" value="1"/>
</dbReference>
<comment type="caution">
    <text evidence="5">The sequence shown here is derived from an EMBL/GenBank/DDBJ whole genome shotgun (WGS) entry which is preliminary data.</text>
</comment>
<gene>
    <name evidence="5" type="ORF">HaLaN_03788</name>
</gene>
<dbReference type="InterPro" id="IPR036392">
    <property type="entry name" value="PLAT/LH2_dom_sf"/>
</dbReference>
<dbReference type="InterPro" id="IPR001024">
    <property type="entry name" value="PLAT/LH2_dom"/>
</dbReference>
<evidence type="ECO:0000256" key="3">
    <source>
        <dbReference type="SAM" id="Phobius"/>
    </source>
</evidence>
<dbReference type="EMBL" id="BLLF01000183">
    <property type="protein sequence ID" value="GFH08768.1"/>
    <property type="molecule type" value="Genomic_DNA"/>
</dbReference>
<protein>
    <recommendedName>
        <fullName evidence="4">PLAT domain-containing protein</fullName>
    </recommendedName>
</protein>
<dbReference type="SUPFAM" id="SSF49723">
    <property type="entry name" value="Lipase/lipooxygenase domain (PLAT/LH2 domain)"/>
    <property type="match status" value="4"/>
</dbReference>
<dbReference type="Pfam" id="PF01477">
    <property type="entry name" value="PLAT"/>
    <property type="match status" value="2"/>
</dbReference>
<feature type="domain" description="PLAT" evidence="4">
    <location>
        <begin position="827"/>
        <end position="884"/>
    </location>
</feature>